<dbReference type="Pfam" id="PF06108">
    <property type="entry name" value="DUF952"/>
    <property type="match status" value="1"/>
</dbReference>
<evidence type="ECO:0008006" key="3">
    <source>
        <dbReference type="Google" id="ProtNLM"/>
    </source>
</evidence>
<proteinExistence type="predicted"/>
<dbReference type="SUPFAM" id="SSF56399">
    <property type="entry name" value="ADP-ribosylation"/>
    <property type="match status" value="1"/>
</dbReference>
<evidence type="ECO:0000313" key="2">
    <source>
        <dbReference type="Proteomes" id="UP000033699"/>
    </source>
</evidence>
<keyword evidence="2" id="KW-1185">Reference proteome</keyword>
<gene>
    <name evidence="1" type="ORF">VM95_29530</name>
</gene>
<dbReference type="PATRIC" id="fig|359131.3.peg.7407"/>
<dbReference type="EMBL" id="JZKH01000081">
    <property type="protein sequence ID" value="KJS59041.1"/>
    <property type="molecule type" value="Genomic_DNA"/>
</dbReference>
<dbReference type="Proteomes" id="UP000033699">
    <property type="component" value="Unassembled WGS sequence"/>
</dbReference>
<dbReference type="AlphaFoldDB" id="A0A0F2T9F8"/>
<accession>A0A0F2T9F8</accession>
<comment type="caution">
    <text evidence="1">The sequence shown here is derived from an EMBL/GenBank/DDBJ whole genome shotgun (WGS) entry which is preliminary data.</text>
</comment>
<dbReference type="PANTHER" id="PTHR34129:SF1">
    <property type="entry name" value="DUF952 DOMAIN-CONTAINING PROTEIN"/>
    <property type="match status" value="1"/>
</dbReference>
<organism evidence="1 2">
    <name type="scientific">Streptomyces rubellomurinus (strain ATCC 31215)</name>
    <dbReference type="NCBI Taxonomy" id="359131"/>
    <lineage>
        <taxon>Bacteria</taxon>
        <taxon>Bacillati</taxon>
        <taxon>Actinomycetota</taxon>
        <taxon>Actinomycetes</taxon>
        <taxon>Kitasatosporales</taxon>
        <taxon>Streptomycetaceae</taxon>
        <taxon>Streptomyces</taxon>
    </lineage>
</organism>
<dbReference type="RefSeq" id="WP_045702456.1">
    <property type="nucleotide sequence ID" value="NZ_JZKH01000081.1"/>
</dbReference>
<name>A0A0F2T9F8_STRR3</name>
<protein>
    <recommendedName>
        <fullName evidence="3">Glutathione S-transferase</fullName>
    </recommendedName>
</protein>
<dbReference type="InterPro" id="IPR009297">
    <property type="entry name" value="DUF952"/>
</dbReference>
<dbReference type="OrthoDB" id="5638018at2"/>
<reference evidence="1 2" key="1">
    <citation type="submission" date="2015-02" db="EMBL/GenBank/DDBJ databases">
        <authorList>
            <person name="Ju K.-S."/>
            <person name="Doroghazi J.R."/>
            <person name="Metcalf W."/>
        </authorList>
    </citation>
    <scope>NUCLEOTIDE SEQUENCE [LARGE SCALE GENOMIC DNA]</scope>
    <source>
        <strain evidence="1 2">ATCC 31215</strain>
    </source>
</reference>
<evidence type="ECO:0000313" key="1">
    <source>
        <dbReference type="EMBL" id="KJS59041.1"/>
    </source>
</evidence>
<dbReference type="Gene3D" id="3.20.170.20">
    <property type="entry name" value="Protein of unknown function DUF952"/>
    <property type="match status" value="1"/>
</dbReference>
<dbReference type="PANTHER" id="PTHR34129">
    <property type="entry name" value="BLR1139 PROTEIN"/>
    <property type="match status" value="1"/>
</dbReference>
<sequence>MILHLTPLDDWLADPGRPYAAASLLTDGFIHCSADEQTALAVANAFFADTPDPLMVLLIEEALVEPMVKWEAPHGAPPPGATPDVLFPHIYGRLNRSAVVGLEKVERGPDGRWASLSPWS</sequence>